<accession>X0YI03</accession>
<name>X0YI03_9ZZZZ</name>
<dbReference type="EMBL" id="BART01007267">
    <property type="protein sequence ID" value="GAG55515.1"/>
    <property type="molecule type" value="Genomic_DNA"/>
</dbReference>
<organism evidence="1">
    <name type="scientific">marine sediment metagenome</name>
    <dbReference type="NCBI Taxonomy" id="412755"/>
    <lineage>
        <taxon>unclassified sequences</taxon>
        <taxon>metagenomes</taxon>
        <taxon>ecological metagenomes</taxon>
    </lineage>
</organism>
<proteinExistence type="predicted"/>
<reference evidence="1" key="1">
    <citation type="journal article" date="2014" name="Front. Microbiol.">
        <title>High frequency of phylogenetically diverse reductive dehalogenase-homologous genes in deep subseafloor sedimentary metagenomes.</title>
        <authorList>
            <person name="Kawai M."/>
            <person name="Futagami T."/>
            <person name="Toyoda A."/>
            <person name="Takaki Y."/>
            <person name="Nishi S."/>
            <person name="Hori S."/>
            <person name="Arai W."/>
            <person name="Tsubouchi T."/>
            <person name="Morono Y."/>
            <person name="Uchiyama I."/>
            <person name="Ito T."/>
            <person name="Fujiyama A."/>
            <person name="Inagaki F."/>
            <person name="Takami H."/>
        </authorList>
    </citation>
    <scope>NUCLEOTIDE SEQUENCE</scope>
    <source>
        <strain evidence="1">Expedition CK06-06</strain>
    </source>
</reference>
<feature type="non-terminal residue" evidence="1">
    <location>
        <position position="141"/>
    </location>
</feature>
<dbReference type="AlphaFoldDB" id="X0YI03"/>
<protein>
    <submittedName>
        <fullName evidence="1">Uncharacterized protein</fullName>
    </submittedName>
</protein>
<gene>
    <name evidence="1" type="ORF">S01H4_16564</name>
</gene>
<evidence type="ECO:0000313" key="1">
    <source>
        <dbReference type="EMBL" id="GAG55515.1"/>
    </source>
</evidence>
<comment type="caution">
    <text evidence="1">The sequence shown here is derived from an EMBL/GenBank/DDBJ whole genome shotgun (WGS) entry which is preliminary data.</text>
</comment>
<sequence length="141" mass="15516">MSDSGFDTLNTFKTDFTIKPIQPVQPVEGVVGGTFSVADAQQKQVNQAKDVINQDLANQMVDQTPDFNQMALDYAGEFLPVRQASEENASFIAQQMGLGKRVNFNEALAELQSQIGPLPKTKAVDKTFNFLIDSINARTPY</sequence>